<dbReference type="GO" id="GO:0009425">
    <property type="term" value="C:bacterial-type flagellum basal body"/>
    <property type="evidence" value="ECO:0007669"/>
    <property type="project" value="UniProtKB-SubCell"/>
</dbReference>
<sequence>MPRSSRPWTRCCRKPRISSAEGRRDRPRDDKEEPSMSIARALSNAMSGLTAVSRGTETVAANLANASTPGYARREVELSPQSLGANSGGVRIHGIARIVNAGLLAETRLAEAARSEAAVKLAFTKDMETVIGLPGEAGSLGNVLTAFQAALLSASARPDDNLRLSTVIAAAEDLAHQLNTTSKVVQEARTKADAAIASEVARLNASLERVAYLNRRIAIISAEGSDASSLKDERQAVIGQIASIVPVQEVLRDNDQVALFTTEGAVLLDGSKPIRLGFQPAGQLTPEMTVGTPPVGVLQQDSVDLSAGGMRLFAGGSLAANFAIRDELAPQLQHEIDSIALELYNRLSGPDADPSLANGEPGLFTNAGGAVSLSTMTGLAGRISVNSAAVTEPWRIRAGLAATTPGEVADPAQLLRWITALDAVAAPPSSGAFEGQGTLSKRMAELESRIVTRRVFAESDSTIRNSRYETITWRFMSLGVDSDFEMQRLLQYEHAYAANARVIQAIDEMMDHILRI</sequence>
<name>A0A419A8S2_9RHOB</name>
<dbReference type="Proteomes" id="UP000283587">
    <property type="component" value="Unassembled WGS sequence"/>
</dbReference>
<dbReference type="Pfam" id="PF22638">
    <property type="entry name" value="FlgK_D1"/>
    <property type="match status" value="1"/>
</dbReference>
<dbReference type="GO" id="GO:0005198">
    <property type="term" value="F:structural molecule activity"/>
    <property type="evidence" value="ECO:0007669"/>
    <property type="project" value="InterPro"/>
</dbReference>
<dbReference type="InterPro" id="IPR002371">
    <property type="entry name" value="FlgK"/>
</dbReference>
<evidence type="ECO:0000313" key="12">
    <source>
        <dbReference type="Proteomes" id="UP000283587"/>
    </source>
</evidence>
<evidence type="ECO:0000259" key="9">
    <source>
        <dbReference type="Pfam" id="PF06429"/>
    </source>
</evidence>
<keyword evidence="5" id="KW-0964">Secreted</keyword>
<dbReference type="InterPro" id="IPR001444">
    <property type="entry name" value="Flag_bb_rod_N"/>
</dbReference>
<dbReference type="NCBIfam" id="TIGR02492">
    <property type="entry name" value="flgK_ends"/>
    <property type="match status" value="1"/>
</dbReference>
<evidence type="ECO:0000259" key="8">
    <source>
        <dbReference type="Pfam" id="PF00460"/>
    </source>
</evidence>
<dbReference type="GO" id="GO:0009424">
    <property type="term" value="C:bacterial-type flagellum hook"/>
    <property type="evidence" value="ECO:0007669"/>
    <property type="project" value="InterPro"/>
</dbReference>
<comment type="similarity">
    <text evidence="3">Belongs to the flagella basal body rod proteins family.</text>
</comment>
<feature type="domain" description="Flagellar basal-body/hook protein C-terminal" evidence="9">
    <location>
        <begin position="479"/>
        <end position="515"/>
    </location>
</feature>
<evidence type="ECO:0000256" key="6">
    <source>
        <dbReference type="ARBA" id="ARBA00023143"/>
    </source>
</evidence>
<feature type="compositionally biased region" description="Basic and acidic residues" evidence="7">
    <location>
        <begin position="21"/>
        <end position="34"/>
    </location>
</feature>
<gene>
    <name evidence="11" type="primary">flgK</name>
    <name evidence="11" type="ORF">D3P05_07440</name>
</gene>
<dbReference type="InterPro" id="IPR019776">
    <property type="entry name" value="Flagellar_basal_body_rod_CS"/>
</dbReference>
<dbReference type="OrthoDB" id="7181295at2"/>
<evidence type="ECO:0000256" key="1">
    <source>
        <dbReference type="ARBA" id="ARBA00004117"/>
    </source>
</evidence>
<dbReference type="PROSITE" id="PS00588">
    <property type="entry name" value="FLAGELLA_BB_ROD"/>
    <property type="match status" value="1"/>
</dbReference>
<evidence type="ECO:0000313" key="11">
    <source>
        <dbReference type="EMBL" id="RJL18336.1"/>
    </source>
</evidence>
<feature type="domain" description="Flagellar hook-associated protein FlgK helical" evidence="10">
    <location>
        <begin position="136"/>
        <end position="347"/>
    </location>
</feature>
<keyword evidence="11" id="KW-0969">Cilium</keyword>
<dbReference type="Pfam" id="PF00460">
    <property type="entry name" value="Flg_bb_rod"/>
    <property type="match status" value="1"/>
</dbReference>
<dbReference type="EMBL" id="QZEW01000025">
    <property type="protein sequence ID" value="RJL18336.1"/>
    <property type="molecule type" value="Genomic_DNA"/>
</dbReference>
<evidence type="ECO:0000256" key="5">
    <source>
        <dbReference type="ARBA" id="ARBA00022525"/>
    </source>
</evidence>
<proteinExistence type="inferred from homology"/>
<reference evidence="12" key="1">
    <citation type="submission" date="2018-09" db="EMBL/GenBank/DDBJ databases">
        <title>Paracoccus onubensis nov. sp. a moderate halophilic bacterium isolated from Gruta de las Maravillas (Aracena, Spain).</title>
        <authorList>
            <person name="Jurado V."/>
            <person name="Gutierrez-Patricio S."/>
            <person name="Gonzalez-Pimentel J.L."/>
            <person name="Miller A.Z."/>
            <person name="Laiz L."/>
            <person name="Saiz-Jimenez C."/>
        </authorList>
    </citation>
    <scope>NUCLEOTIDE SEQUENCE [LARGE SCALE GENOMIC DNA]</scope>
    <source>
        <strain evidence="12">DSM 26381</strain>
    </source>
</reference>
<evidence type="ECO:0000256" key="3">
    <source>
        <dbReference type="ARBA" id="ARBA00009677"/>
    </source>
</evidence>
<dbReference type="Pfam" id="PF06429">
    <property type="entry name" value="Flg_bbr_C"/>
    <property type="match status" value="1"/>
</dbReference>
<feature type="region of interest" description="Disordered" evidence="7">
    <location>
        <begin position="1"/>
        <end position="35"/>
    </location>
</feature>
<dbReference type="GO" id="GO:0005576">
    <property type="term" value="C:extracellular region"/>
    <property type="evidence" value="ECO:0007669"/>
    <property type="project" value="UniProtKB-SubCell"/>
</dbReference>
<organism evidence="11 12">
    <name type="scientific">Paracoccus siganidrum</name>
    <dbReference type="NCBI Taxonomy" id="1276757"/>
    <lineage>
        <taxon>Bacteria</taxon>
        <taxon>Pseudomonadati</taxon>
        <taxon>Pseudomonadota</taxon>
        <taxon>Alphaproteobacteria</taxon>
        <taxon>Rhodobacterales</taxon>
        <taxon>Paracoccaceae</taxon>
        <taxon>Paracoccus</taxon>
    </lineage>
</organism>
<accession>A0A419A8S2</accession>
<comment type="caution">
    <text evidence="11">The sequence shown here is derived from an EMBL/GenBank/DDBJ whole genome shotgun (WGS) entry which is preliminary data.</text>
</comment>
<dbReference type="PANTHER" id="PTHR30033">
    <property type="entry name" value="FLAGELLAR HOOK-ASSOCIATED PROTEIN 1"/>
    <property type="match status" value="1"/>
</dbReference>
<dbReference type="AlphaFoldDB" id="A0A419A8S2"/>
<feature type="domain" description="Flagellar basal body rod protein N-terminal" evidence="8">
    <location>
        <begin position="42"/>
        <end position="71"/>
    </location>
</feature>
<protein>
    <recommendedName>
        <fullName evidence="4">Flagellar hook-associated protein 1</fullName>
    </recommendedName>
</protein>
<evidence type="ECO:0000259" key="10">
    <source>
        <dbReference type="Pfam" id="PF22638"/>
    </source>
</evidence>
<evidence type="ECO:0000256" key="2">
    <source>
        <dbReference type="ARBA" id="ARBA00004613"/>
    </source>
</evidence>
<dbReference type="GO" id="GO:0044780">
    <property type="term" value="P:bacterial-type flagellum assembly"/>
    <property type="evidence" value="ECO:0007669"/>
    <property type="project" value="InterPro"/>
</dbReference>
<evidence type="ECO:0000256" key="7">
    <source>
        <dbReference type="SAM" id="MobiDB-lite"/>
    </source>
</evidence>
<dbReference type="InterPro" id="IPR010930">
    <property type="entry name" value="Flg_bb/hook_C_dom"/>
</dbReference>
<comment type="subcellular location">
    <subcellularLocation>
        <location evidence="1">Bacterial flagellum basal body</location>
    </subcellularLocation>
    <subcellularLocation>
        <location evidence="2">Secreted</location>
    </subcellularLocation>
</comment>
<keyword evidence="12" id="KW-1185">Reference proteome</keyword>
<keyword evidence="6" id="KW-0975">Bacterial flagellum</keyword>
<keyword evidence="11" id="KW-0966">Cell projection</keyword>
<dbReference type="InterPro" id="IPR053927">
    <property type="entry name" value="FlgK_helical"/>
</dbReference>
<evidence type="ECO:0000256" key="4">
    <source>
        <dbReference type="ARBA" id="ARBA00016244"/>
    </source>
</evidence>
<dbReference type="SUPFAM" id="SSF64518">
    <property type="entry name" value="Phase 1 flagellin"/>
    <property type="match status" value="1"/>
</dbReference>
<dbReference type="PANTHER" id="PTHR30033:SF2">
    <property type="entry name" value="FLAGELLAR HOOK PROTEIN"/>
    <property type="match status" value="1"/>
</dbReference>
<keyword evidence="11" id="KW-0282">Flagellum</keyword>